<dbReference type="PROSITE" id="PS51257">
    <property type="entry name" value="PROKAR_LIPOPROTEIN"/>
    <property type="match status" value="1"/>
</dbReference>
<reference evidence="2 3" key="1">
    <citation type="journal article" date="1992" name="Lakartidningen">
        <title>[Penicillin V and not amoxicillin is the first choice preparation in acute otitis].</title>
        <authorList>
            <person name="Kamme C."/>
            <person name="Lundgren K."/>
            <person name="Prellner K."/>
        </authorList>
    </citation>
    <scope>NUCLEOTIDE SEQUENCE [LARGE SCALE GENOMIC DNA]</scope>
    <source>
        <strain evidence="2 3">PC2777IV</strain>
    </source>
</reference>
<accession>A0A5C8FZ67</accession>
<sequence length="297" mass="32107">MTQKNILKILVIMIAVLSLFAVSCRKASTSPEPTPTPTPSNPTDPIKNLTGNLLIVSTDGTKGANSLPLSFVGASATVSDVKVEQFGGQGGDILLFPTNFIIENGNLYLTNLTKTNKEGKDIEAGKTNAKVTLTFSLSGENLSRYTDTADIFVGKMQTNISVDTLKKLKFDVSDTVKAQDSFDGDKLVQTETGKALSILFKNTDFQVDASDDSKFTLDNANTGNAGNQIKMSEIATILSNSFNSNQDISTYNNNAGFEITSSTEGTKATFVIKFKPFNSFYKEHSITFDQKLGAWIE</sequence>
<proteinExistence type="predicted"/>
<protein>
    <recommendedName>
        <fullName evidence="4">Lipoprotein</fullName>
    </recommendedName>
</protein>
<evidence type="ECO:0000313" key="3">
    <source>
        <dbReference type="Proteomes" id="UP000325013"/>
    </source>
</evidence>
<dbReference type="Proteomes" id="UP000325013">
    <property type="component" value="Unassembled WGS sequence"/>
</dbReference>
<dbReference type="EMBL" id="SAYJ01000019">
    <property type="protein sequence ID" value="TXJ54835.1"/>
    <property type="molecule type" value="Genomic_DNA"/>
</dbReference>
<evidence type="ECO:0000256" key="1">
    <source>
        <dbReference type="SAM" id="MobiDB-lite"/>
    </source>
</evidence>
<feature type="region of interest" description="Disordered" evidence="1">
    <location>
        <begin position="28"/>
        <end position="47"/>
    </location>
</feature>
<dbReference type="AlphaFoldDB" id="A0A5C8FZ67"/>
<evidence type="ECO:0000313" key="2">
    <source>
        <dbReference type="EMBL" id="TXJ54835.1"/>
    </source>
</evidence>
<comment type="caution">
    <text evidence="2">The sequence shown here is derived from an EMBL/GenBank/DDBJ whole genome shotgun (WGS) entry which is preliminary data.</text>
</comment>
<feature type="compositionally biased region" description="Pro residues" evidence="1">
    <location>
        <begin position="32"/>
        <end position="42"/>
    </location>
</feature>
<gene>
    <name evidence="2" type="ORF">EPJ67_11305</name>
</gene>
<organism evidence="2 3">
    <name type="scientific">Brachyspira aalborgi</name>
    <dbReference type="NCBI Taxonomy" id="29522"/>
    <lineage>
        <taxon>Bacteria</taxon>
        <taxon>Pseudomonadati</taxon>
        <taxon>Spirochaetota</taxon>
        <taxon>Spirochaetia</taxon>
        <taxon>Brachyspirales</taxon>
        <taxon>Brachyspiraceae</taxon>
        <taxon>Brachyspira</taxon>
    </lineage>
</organism>
<dbReference type="RefSeq" id="WP_147529659.1">
    <property type="nucleotide sequence ID" value="NZ_SAYJ01000019.1"/>
</dbReference>
<evidence type="ECO:0008006" key="4">
    <source>
        <dbReference type="Google" id="ProtNLM"/>
    </source>
</evidence>
<name>A0A5C8FZ67_9SPIR</name>